<evidence type="ECO:0000313" key="2">
    <source>
        <dbReference type="Proteomes" id="UP001610334"/>
    </source>
</evidence>
<keyword evidence="2" id="KW-1185">Reference proteome</keyword>
<accession>A0ABR4H944</accession>
<name>A0ABR4H944_9EURO</name>
<dbReference type="Proteomes" id="UP001610334">
    <property type="component" value="Unassembled WGS sequence"/>
</dbReference>
<proteinExistence type="predicted"/>
<protein>
    <submittedName>
        <fullName evidence="1">Uncharacterized protein</fullName>
    </submittedName>
</protein>
<dbReference type="EMBL" id="JBFXLT010000052">
    <property type="protein sequence ID" value="KAL2811984.1"/>
    <property type="molecule type" value="Genomic_DNA"/>
</dbReference>
<organism evidence="1 2">
    <name type="scientific">Aspergillus granulosus</name>
    <dbReference type="NCBI Taxonomy" id="176169"/>
    <lineage>
        <taxon>Eukaryota</taxon>
        <taxon>Fungi</taxon>
        <taxon>Dikarya</taxon>
        <taxon>Ascomycota</taxon>
        <taxon>Pezizomycotina</taxon>
        <taxon>Eurotiomycetes</taxon>
        <taxon>Eurotiomycetidae</taxon>
        <taxon>Eurotiales</taxon>
        <taxon>Aspergillaceae</taxon>
        <taxon>Aspergillus</taxon>
        <taxon>Aspergillus subgen. Nidulantes</taxon>
    </lineage>
</organism>
<evidence type="ECO:0000313" key="1">
    <source>
        <dbReference type="EMBL" id="KAL2811984.1"/>
    </source>
</evidence>
<gene>
    <name evidence="1" type="ORF">BJX63DRAFT_397831</name>
</gene>
<sequence length="226" mass="26124">MRSASTITCRTSSEIKLEMGKKSVSFAPCSLIVSERKGHCPSSPEREAAKALERRCLPIRIKQLDVSLLMKIRRFVKYTGCKLVKGEITTPALIFAVELKNGKVDLVQCGPKIQGSPASIRDAFLLHTKVEMSKYLVDEDDWHYIEYRFKWSRARLMRFVWLDDMRHKLYEHKKKSLGFLISEREAEERERKERSLVGRAKIAYRVVKRVLGACIASTLPFSLHHR</sequence>
<comment type="caution">
    <text evidence="1">The sequence shown here is derived from an EMBL/GenBank/DDBJ whole genome shotgun (WGS) entry which is preliminary data.</text>
</comment>
<reference evidence="1 2" key="1">
    <citation type="submission" date="2024-07" db="EMBL/GenBank/DDBJ databases">
        <title>Section-level genome sequencing and comparative genomics of Aspergillus sections Usti and Cavernicolus.</title>
        <authorList>
            <consortium name="Lawrence Berkeley National Laboratory"/>
            <person name="Nybo J.L."/>
            <person name="Vesth T.C."/>
            <person name="Theobald S."/>
            <person name="Frisvad J.C."/>
            <person name="Larsen T.O."/>
            <person name="Kjaerboelling I."/>
            <person name="Rothschild-Mancinelli K."/>
            <person name="Lyhne E.K."/>
            <person name="Kogle M.E."/>
            <person name="Barry K."/>
            <person name="Clum A."/>
            <person name="Na H."/>
            <person name="Ledsgaard L."/>
            <person name="Lin J."/>
            <person name="Lipzen A."/>
            <person name="Kuo A."/>
            <person name="Riley R."/>
            <person name="Mondo S."/>
            <person name="Labutti K."/>
            <person name="Haridas S."/>
            <person name="Pangalinan J."/>
            <person name="Salamov A.A."/>
            <person name="Simmons B.A."/>
            <person name="Magnuson J.K."/>
            <person name="Chen J."/>
            <person name="Drula E."/>
            <person name="Henrissat B."/>
            <person name="Wiebenga A."/>
            <person name="Lubbers R.J."/>
            <person name="Gomes A.C."/>
            <person name="Makela M.R."/>
            <person name="Stajich J."/>
            <person name="Grigoriev I.V."/>
            <person name="Mortensen U.H."/>
            <person name="De Vries R.P."/>
            <person name="Baker S.E."/>
            <person name="Andersen M.R."/>
        </authorList>
    </citation>
    <scope>NUCLEOTIDE SEQUENCE [LARGE SCALE GENOMIC DNA]</scope>
    <source>
        <strain evidence="1 2">CBS 588.65</strain>
    </source>
</reference>